<dbReference type="InterPro" id="IPR004263">
    <property type="entry name" value="Exostosin"/>
</dbReference>
<dbReference type="GO" id="GO:0016757">
    <property type="term" value="F:glycosyltransferase activity"/>
    <property type="evidence" value="ECO:0007669"/>
    <property type="project" value="InterPro"/>
</dbReference>
<dbReference type="Proteomes" id="UP001445335">
    <property type="component" value="Unassembled WGS sequence"/>
</dbReference>
<evidence type="ECO:0000259" key="4">
    <source>
        <dbReference type="Pfam" id="PF03016"/>
    </source>
</evidence>
<feature type="domain" description="Exostosin GT47" evidence="4">
    <location>
        <begin position="60"/>
        <end position="423"/>
    </location>
</feature>
<reference evidence="5 6" key="1">
    <citation type="journal article" date="2024" name="Nat. Commun.">
        <title>Phylogenomics reveals the evolutionary origins of lichenization in chlorophyte algae.</title>
        <authorList>
            <person name="Puginier C."/>
            <person name="Libourel C."/>
            <person name="Otte J."/>
            <person name="Skaloud P."/>
            <person name="Haon M."/>
            <person name="Grisel S."/>
            <person name="Petersen M."/>
            <person name="Berrin J.G."/>
            <person name="Delaux P.M."/>
            <person name="Dal Grande F."/>
            <person name="Keller J."/>
        </authorList>
    </citation>
    <scope>NUCLEOTIDE SEQUENCE [LARGE SCALE GENOMIC DNA]</scope>
    <source>
        <strain evidence="5 6">SAG 245.80</strain>
    </source>
</reference>
<evidence type="ECO:0000313" key="5">
    <source>
        <dbReference type="EMBL" id="KAK9822652.1"/>
    </source>
</evidence>
<dbReference type="Pfam" id="PF03016">
    <property type="entry name" value="Exostosin_GT47"/>
    <property type="match status" value="1"/>
</dbReference>
<proteinExistence type="inferred from homology"/>
<keyword evidence="3" id="KW-0333">Golgi apparatus</keyword>
<dbReference type="PANTHER" id="PTHR11062:SF281">
    <property type="entry name" value="EXOSTOSIN-LIKE 2"/>
    <property type="match status" value="1"/>
</dbReference>
<dbReference type="InterPro" id="IPR040911">
    <property type="entry name" value="Exostosin_GT47"/>
</dbReference>
<dbReference type="EMBL" id="JALJOU010000085">
    <property type="protein sequence ID" value="KAK9822652.1"/>
    <property type="molecule type" value="Genomic_DNA"/>
</dbReference>
<evidence type="ECO:0000256" key="3">
    <source>
        <dbReference type="ARBA" id="ARBA00023034"/>
    </source>
</evidence>
<protein>
    <recommendedName>
        <fullName evidence="4">Exostosin GT47 domain-containing protein</fullName>
    </recommendedName>
</protein>
<comment type="subcellular location">
    <subcellularLocation>
        <location evidence="1">Golgi apparatus membrane</location>
        <topology evidence="1">Single-pass type II membrane protein</topology>
    </subcellularLocation>
</comment>
<comment type="similarity">
    <text evidence="2">Belongs to the glycosyltransferase 47 family.</text>
</comment>
<evidence type="ECO:0000256" key="1">
    <source>
        <dbReference type="ARBA" id="ARBA00004323"/>
    </source>
</evidence>
<accession>A0AAW1QMP0</accession>
<dbReference type="AlphaFoldDB" id="A0AAW1QMP0"/>
<name>A0AAW1QMP0_9CHLO</name>
<evidence type="ECO:0000313" key="6">
    <source>
        <dbReference type="Proteomes" id="UP001445335"/>
    </source>
</evidence>
<comment type="caution">
    <text evidence="5">The sequence shown here is derived from an EMBL/GenBank/DDBJ whole genome shotgun (WGS) entry which is preliminary data.</text>
</comment>
<organism evidence="5 6">
    <name type="scientific">Elliptochloris bilobata</name>
    <dbReference type="NCBI Taxonomy" id="381761"/>
    <lineage>
        <taxon>Eukaryota</taxon>
        <taxon>Viridiplantae</taxon>
        <taxon>Chlorophyta</taxon>
        <taxon>core chlorophytes</taxon>
        <taxon>Trebouxiophyceae</taxon>
        <taxon>Trebouxiophyceae incertae sedis</taxon>
        <taxon>Elliptochloris clade</taxon>
        <taxon>Elliptochloris</taxon>
    </lineage>
</organism>
<sequence length="541" mass="60698">MQAQERSIQASGRQAVTLLVALWCCTFAVGTRHTLERQAHPGAGVPGSAHSALSRFAHTKVFVLNVSEVAAELGLPTCSEDLFVTDPEALIVLPNPALVPNLTANPPEPPPGHEWIYPYASSPHYNSQNAGPWYVLQTLRNSGSSVETIDEADVVYVYDYCYHMRALADHHAQKHWWLKDQYNPERTVGKHLMSSYRAMMVLPRWRRSGGADFVFFHAHPGFEWDDVDVTTELQSLLCNDFQWATMVVVEQGQRWRCPTFTPRSTILAPYASTEVVSSLDSGVPDEERDVLAFFRGSCDPASEFMGKLFREIIVFNMNKADAGREDDDTSDIDACCSGQDAKPRVACTERNYPLNAMRVQPHRELLGNMTRSIFCLMIPGNSQSSQRLTEAFLTGCIPVFVGPPWHSLPLTQMVDYSAAGVFLNITFTGVEGGVPWWWTHPEIKAQEGLDPRAQDIDRFSPAWWFPDVPASAIVPLTRLLLVRPYLRQMPIEWMDEKQAAVARYRNLFTYSTVPQDPPSASDAIIEQFVAYATFGRHKAVD</sequence>
<gene>
    <name evidence="5" type="ORF">WJX81_003745</name>
</gene>
<keyword evidence="6" id="KW-1185">Reference proteome</keyword>
<dbReference type="PANTHER" id="PTHR11062">
    <property type="entry name" value="EXOSTOSIN HEPARAN SULFATE GLYCOSYLTRANSFERASE -RELATED"/>
    <property type="match status" value="1"/>
</dbReference>
<dbReference type="GO" id="GO:0000139">
    <property type="term" value="C:Golgi membrane"/>
    <property type="evidence" value="ECO:0007669"/>
    <property type="project" value="UniProtKB-SubCell"/>
</dbReference>
<evidence type="ECO:0000256" key="2">
    <source>
        <dbReference type="ARBA" id="ARBA00010271"/>
    </source>
</evidence>